<dbReference type="AlphaFoldDB" id="A0A3S3SEG7"/>
<feature type="region of interest" description="Disordered" evidence="1">
    <location>
        <begin position="162"/>
        <end position="186"/>
    </location>
</feature>
<gene>
    <name evidence="2" type="ORF">EPK99_06570</name>
</gene>
<sequence length="186" mass="21118">MAATAGHNLKISDEDMDVLLAIHTRKLITDRAAKKAAADLEKAHEKDAKNDGFNVTEIKDYLDVMLSDNQQKHVDKFNMMRRNREKLGVIPQQGKDLFSDRVTREQQIDRDGYETGLNGLERNPRHTRGGTEDDLWYAGYDRGRAKYDERWEIILAAMEQAREAEKAATSKEEPPADGDPFAEAAE</sequence>
<dbReference type="EMBL" id="SBIP01000002">
    <property type="protein sequence ID" value="RWX78289.1"/>
    <property type="molecule type" value="Genomic_DNA"/>
</dbReference>
<dbReference type="OrthoDB" id="8363005at2"/>
<accession>A0A3S3SEG7</accession>
<reference evidence="2 3" key="1">
    <citation type="submission" date="2019-01" db="EMBL/GenBank/DDBJ databases">
        <title>The draft genome of Rhizobium sp. 24NR.</title>
        <authorList>
            <person name="Liu L."/>
            <person name="Liang L."/>
            <person name="Shi S."/>
            <person name="Xu L."/>
            <person name="Wang X."/>
            <person name="Li L."/>
            <person name="Zhang X."/>
        </authorList>
    </citation>
    <scope>NUCLEOTIDE SEQUENCE [LARGE SCALE GENOMIC DNA]</scope>
    <source>
        <strain evidence="2 3">24NR</strain>
    </source>
</reference>
<keyword evidence="3" id="KW-1185">Reference proteome</keyword>
<feature type="compositionally biased region" description="Basic and acidic residues" evidence="1">
    <location>
        <begin position="162"/>
        <end position="174"/>
    </location>
</feature>
<evidence type="ECO:0000313" key="3">
    <source>
        <dbReference type="Proteomes" id="UP000287687"/>
    </source>
</evidence>
<dbReference type="RefSeq" id="WP_128442267.1">
    <property type="nucleotide sequence ID" value="NZ_SBIP01000002.1"/>
</dbReference>
<protein>
    <submittedName>
        <fullName evidence="2">Uncharacterized protein</fullName>
    </submittedName>
</protein>
<evidence type="ECO:0000313" key="2">
    <source>
        <dbReference type="EMBL" id="RWX78289.1"/>
    </source>
</evidence>
<proteinExistence type="predicted"/>
<evidence type="ECO:0000256" key="1">
    <source>
        <dbReference type="SAM" id="MobiDB-lite"/>
    </source>
</evidence>
<comment type="caution">
    <text evidence="2">The sequence shown here is derived from an EMBL/GenBank/DDBJ whole genome shotgun (WGS) entry which is preliminary data.</text>
</comment>
<name>A0A3S3SEG7_9HYPH</name>
<dbReference type="Proteomes" id="UP000287687">
    <property type="component" value="Unassembled WGS sequence"/>
</dbReference>
<organism evidence="2 3">
    <name type="scientific">Neorhizobium lilium</name>
    <dbReference type="NCBI Taxonomy" id="2503024"/>
    <lineage>
        <taxon>Bacteria</taxon>
        <taxon>Pseudomonadati</taxon>
        <taxon>Pseudomonadota</taxon>
        <taxon>Alphaproteobacteria</taxon>
        <taxon>Hyphomicrobiales</taxon>
        <taxon>Rhizobiaceae</taxon>
        <taxon>Rhizobium/Agrobacterium group</taxon>
        <taxon>Neorhizobium</taxon>
    </lineage>
</organism>